<dbReference type="EMBL" id="CM024789">
    <property type="protein sequence ID" value="KAG8014455.1"/>
    <property type="molecule type" value="Genomic_DNA"/>
</dbReference>
<evidence type="ECO:0000313" key="2">
    <source>
        <dbReference type="Proteomes" id="UP000805704"/>
    </source>
</evidence>
<protein>
    <submittedName>
        <fullName evidence="1">Centrosomal protein of 95 kDa</fullName>
    </submittedName>
</protein>
<organism evidence="1 2">
    <name type="scientific">Nibea albiflora</name>
    <name type="common">Yellow drum</name>
    <name type="synonym">Corvina albiflora</name>
    <dbReference type="NCBI Taxonomy" id="240163"/>
    <lineage>
        <taxon>Eukaryota</taxon>
        <taxon>Metazoa</taxon>
        <taxon>Chordata</taxon>
        <taxon>Craniata</taxon>
        <taxon>Vertebrata</taxon>
        <taxon>Euteleostomi</taxon>
        <taxon>Actinopterygii</taxon>
        <taxon>Neopterygii</taxon>
        <taxon>Teleostei</taxon>
        <taxon>Neoteleostei</taxon>
        <taxon>Acanthomorphata</taxon>
        <taxon>Eupercaria</taxon>
        <taxon>Sciaenidae</taxon>
        <taxon>Nibea</taxon>
    </lineage>
</organism>
<reference evidence="1" key="1">
    <citation type="submission" date="2020-04" db="EMBL/GenBank/DDBJ databases">
        <title>A chromosome-scale assembly and high-density genetic map of the yellow drum (Nibea albiflora) genome.</title>
        <authorList>
            <person name="Xu D."/>
            <person name="Zhang W."/>
            <person name="Chen R."/>
            <person name="Tan P."/>
            <person name="Wang L."/>
            <person name="Song H."/>
            <person name="Tian L."/>
            <person name="Zhu Q."/>
            <person name="Wang B."/>
        </authorList>
    </citation>
    <scope>NUCLEOTIDE SEQUENCE</scope>
    <source>
        <strain evidence="1">ZJHYS-2018</strain>
    </source>
</reference>
<name>A0ACB7FJK2_NIBAL</name>
<dbReference type="Proteomes" id="UP000805704">
    <property type="component" value="Chromosome 1"/>
</dbReference>
<sequence>MVKFVHKEESEITMDYVNLPDALPGGDALKSGSGKDGGVTAAVPVTKSNSEWKMEMALLQNNLTGEMEQLQARYNSLTGEMEQLQARYNSLTGENEQLQARYNSLTGEKEQLQARYNSLTGEKEQLQARYNSLTGEKEQLQDSNTKLEREKMQLQEERDALTNEKNDHQKKFDHYLNQGWVYFSSSFYYISSITKTWQDSRDDCLQRGADLVIINSKDEQTAASELFLNMSEESDDHVYDNVGSFNSRPKRHFGGNLYRLVAVSFGLLCILQAALNISLRLSLSEYSRQGWVFFNSSFYYISTLEKSWQDSRRDCRQRGADLMIINSIEEQQARVGALDYTTLLNSSSVDFELRLPLVDSCFMGTQEGDRDYIAAPCSQEDDVHNVQSVIDSLSLDYLQISLSHITGENVVRGDNESIKNLLEIFDGLLEYLKEEISEDSQNEELSDSLNEDVPAETKEPTNCNAADNKETKLDGVSLSSSGAFELLCGINLFGLVVPPQNSDAVSTSGLQESQGAPQTEPLHSAIALQPPNQSNTPHKPNADPRSSSQPPTEEEAVPVTTEPTNGGPRRVLFRTQPDVLFLTLQDEMAATTLSPPDTEEEDQDADDLSYTQRQLDRRTGHRDRTGHSSRLEVDGFEEDSFEEPLSYRRQKNKRAEEELHHISEKLSHRLEELDQMLKRVLSESGETSEVGEEDKQSHHSDSIMECRRTPRQLTGPPDAESTHRTRSLSPSPPRVPCSQQEQLEDAMAEALSLDDGRQTNLTVSDHSRREERHPRRSHRKHGRYLENKAYEEELKRYEDKERADLHKARLKAQEAERQYREAILRMFPHHPDRPQLERRPSIGHNVMHKRHRVGDGRMNLGKLRQVKENDLLPVLLDELPHLHISPHALGRMWEQQMQQVDRLHTLSSYHTPRRSKLHSQVEEAQRKHDLLVNIIQKDQEHNRRLRDFKERIQQQKSTQNRLREQRQQIARAKKYHNDYHVQHRARLMRARTKEERMFRQLFEEGLELQKVRLREQKAYAREQRLEHQRRHQDQIKSMENYYKDQFSLLAEKLAQERQEIQVRKKAQEKALLKMKRELRSRMEREIGELQKIIIENDEDDHFQDLEVQRLRNRVQMASFQYNTSYLH</sequence>
<gene>
    <name evidence="1" type="primary">CEP95</name>
    <name evidence="1" type="ORF">GBF38_002917</name>
</gene>
<keyword evidence="2" id="KW-1185">Reference proteome</keyword>
<accession>A0ACB7FJK2</accession>
<proteinExistence type="predicted"/>
<evidence type="ECO:0000313" key="1">
    <source>
        <dbReference type="EMBL" id="KAG8014455.1"/>
    </source>
</evidence>
<comment type="caution">
    <text evidence="1">The sequence shown here is derived from an EMBL/GenBank/DDBJ whole genome shotgun (WGS) entry which is preliminary data.</text>
</comment>